<protein>
    <submittedName>
        <fullName evidence="6">Peptide ABC transporter substrate-binding protein</fullName>
    </submittedName>
</protein>
<dbReference type="PROSITE" id="PS01040">
    <property type="entry name" value="SBP_BACTERIAL_5"/>
    <property type="match status" value="1"/>
</dbReference>
<reference evidence="7" key="1">
    <citation type="journal article" date="2019" name="Int. J. Syst. Evol. Microbiol.">
        <title>The Global Catalogue of Microorganisms (GCM) 10K type strain sequencing project: providing services to taxonomists for standard genome sequencing and annotation.</title>
        <authorList>
            <consortium name="The Broad Institute Genomics Platform"/>
            <consortium name="The Broad Institute Genome Sequencing Center for Infectious Disease"/>
            <person name="Wu L."/>
            <person name="Ma J."/>
        </authorList>
    </citation>
    <scope>NUCLEOTIDE SEQUENCE [LARGE SCALE GENOMIC DNA]</scope>
    <source>
        <strain evidence="7">CCM 8930</strain>
    </source>
</reference>
<evidence type="ECO:0000256" key="2">
    <source>
        <dbReference type="ARBA" id="ARBA00005695"/>
    </source>
</evidence>
<name>A0ABW1SHU3_9LACO</name>
<keyword evidence="7" id="KW-1185">Reference proteome</keyword>
<dbReference type="PROSITE" id="PS51257">
    <property type="entry name" value="PROKAR_LIPOPROTEIN"/>
    <property type="match status" value="1"/>
</dbReference>
<evidence type="ECO:0000256" key="4">
    <source>
        <dbReference type="ARBA" id="ARBA00022729"/>
    </source>
</evidence>
<dbReference type="Gene3D" id="3.10.105.10">
    <property type="entry name" value="Dipeptide-binding Protein, Domain 3"/>
    <property type="match status" value="1"/>
</dbReference>
<dbReference type="InterPro" id="IPR000914">
    <property type="entry name" value="SBP_5_dom"/>
</dbReference>
<dbReference type="Gene3D" id="3.90.76.10">
    <property type="entry name" value="Dipeptide-binding Protein, Domain 1"/>
    <property type="match status" value="1"/>
</dbReference>
<evidence type="ECO:0000256" key="1">
    <source>
        <dbReference type="ARBA" id="ARBA00004193"/>
    </source>
</evidence>
<evidence type="ECO:0000256" key="3">
    <source>
        <dbReference type="ARBA" id="ARBA00022448"/>
    </source>
</evidence>
<evidence type="ECO:0000259" key="5">
    <source>
        <dbReference type="Pfam" id="PF00496"/>
    </source>
</evidence>
<dbReference type="InterPro" id="IPR039424">
    <property type="entry name" value="SBP_5"/>
</dbReference>
<evidence type="ECO:0000313" key="7">
    <source>
        <dbReference type="Proteomes" id="UP001596171"/>
    </source>
</evidence>
<dbReference type="PANTHER" id="PTHR30290">
    <property type="entry name" value="PERIPLASMIC BINDING COMPONENT OF ABC TRANSPORTER"/>
    <property type="match status" value="1"/>
</dbReference>
<dbReference type="InterPro" id="IPR023765">
    <property type="entry name" value="SBP_5_CS"/>
</dbReference>
<dbReference type="RefSeq" id="WP_137617252.1">
    <property type="nucleotide sequence ID" value="NZ_BJDI01000019.1"/>
</dbReference>
<comment type="subcellular location">
    <subcellularLocation>
        <location evidence="1">Cell membrane</location>
        <topology evidence="1">Lipid-anchor</topology>
    </subcellularLocation>
</comment>
<evidence type="ECO:0000313" key="6">
    <source>
        <dbReference type="EMBL" id="MFC6201088.1"/>
    </source>
</evidence>
<dbReference type="Gene3D" id="3.40.190.10">
    <property type="entry name" value="Periplasmic binding protein-like II"/>
    <property type="match status" value="1"/>
</dbReference>
<dbReference type="Pfam" id="PF00496">
    <property type="entry name" value="SBP_bac_5"/>
    <property type="match status" value="1"/>
</dbReference>
<dbReference type="CDD" id="cd08504">
    <property type="entry name" value="PBP2_OppA"/>
    <property type="match status" value="1"/>
</dbReference>
<dbReference type="InterPro" id="IPR030678">
    <property type="entry name" value="Peptide/Ni-bd"/>
</dbReference>
<dbReference type="SUPFAM" id="SSF53850">
    <property type="entry name" value="Periplasmic binding protein-like II"/>
    <property type="match status" value="1"/>
</dbReference>
<dbReference type="EMBL" id="JBHSSE010000008">
    <property type="protein sequence ID" value="MFC6201088.1"/>
    <property type="molecule type" value="Genomic_DNA"/>
</dbReference>
<dbReference type="PIRSF" id="PIRSF002741">
    <property type="entry name" value="MppA"/>
    <property type="match status" value="1"/>
</dbReference>
<dbReference type="Proteomes" id="UP001596171">
    <property type="component" value="Unassembled WGS sequence"/>
</dbReference>
<keyword evidence="3" id="KW-0813">Transport</keyword>
<gene>
    <name evidence="6" type="ORF">ACFP1L_04135</name>
</gene>
<keyword evidence="4" id="KW-0732">Signal</keyword>
<comment type="similarity">
    <text evidence="2">Belongs to the bacterial solute-binding protein 5 family.</text>
</comment>
<accession>A0ABW1SHU3</accession>
<dbReference type="PANTHER" id="PTHR30290:SF10">
    <property type="entry name" value="PERIPLASMIC OLIGOPEPTIDE-BINDING PROTEIN-RELATED"/>
    <property type="match status" value="1"/>
</dbReference>
<comment type="caution">
    <text evidence="6">The sequence shown here is derived from an EMBL/GenBank/DDBJ whole genome shotgun (WGS) entry which is preliminary data.</text>
</comment>
<organism evidence="6 7">
    <name type="scientific">Lactiplantibacillus nangangensis</name>
    <dbReference type="NCBI Taxonomy" id="2559917"/>
    <lineage>
        <taxon>Bacteria</taxon>
        <taxon>Bacillati</taxon>
        <taxon>Bacillota</taxon>
        <taxon>Bacilli</taxon>
        <taxon>Lactobacillales</taxon>
        <taxon>Lactobacillaceae</taxon>
        <taxon>Lactiplantibacillus</taxon>
    </lineage>
</organism>
<feature type="domain" description="Solute-binding protein family 5" evidence="5">
    <location>
        <begin position="90"/>
        <end position="475"/>
    </location>
</feature>
<sequence length="556" mass="60954">MTWKMIETAATVTASVGLLLAGCGSKQASSSSGENGGNLTGNMAKSQVLNWSENGQDITTLDSSLATDVISSTMISNSEEGLYRLGNDSKVTPGIATATTVSKNKLVYTFTLRKDAKWSNGDPVTADNFVYAWRRTVNPKTASQYAYLYSGIKNADKITAGKANVDTLGIKADGKYKLTVTLEKPLEYFKLLMGFDVFFPKDQKVVQEYGKDYGTSSAKMVYDGPFKMTGWKGTNSTWTLVRNNSYWDKKHVYLDKINDQVVKSTTTAFNLFQSGKLDMATLSGQQVKGEKNNSKLLIRKTSRLNYLEFNEKKVPALANTKLRQAMSLTLDRKQLVTDVLGDGSVVPKGFVTNGLAKDPSTGKDFASENAIAGSTDYNPTKAKKLWEEGLKETGKKTLTLALTHDDTDQMKALSEYVQGQLEKDLPGLKITSITLPYKTRLARETAGNFQLVISAWQADFSDPISDLGIMTTNNSYNFGHWANANYDAAVKAANATTSTPERWEEMSKAERIIGTDEGVAPLSQNVIAQMLNPKLKGLVYNTAGLDYNFKSAYMAK</sequence>
<proteinExistence type="inferred from homology"/>